<sequence length="157" mass="17871">MTAMEGGYSYCFIAVFASTTQGGDHSQETPEYVVKITNLPSALRRFQIPTCNRPQVRHRPQTIAALGGRTRKGNTNQRDYEVQERGRQRGALWWAQTINRWISFVTFTNTLVGHLGDYLKVLIPPREILQSADRGLRARLWRMGIFTFSRGSLGARV</sequence>
<accession>A0AAJ8BXQ0</accession>
<organism evidence="1">
    <name type="scientific">Aspergillus niger</name>
    <dbReference type="NCBI Taxonomy" id="5061"/>
    <lineage>
        <taxon>Eukaryota</taxon>
        <taxon>Fungi</taxon>
        <taxon>Dikarya</taxon>
        <taxon>Ascomycota</taxon>
        <taxon>Pezizomycotina</taxon>
        <taxon>Eurotiomycetes</taxon>
        <taxon>Eurotiomycetidae</taxon>
        <taxon>Eurotiales</taxon>
        <taxon>Aspergillaceae</taxon>
        <taxon>Aspergillus</taxon>
        <taxon>Aspergillus subgen. Circumdati</taxon>
    </lineage>
</organism>
<name>A0AAJ8BXQ0_ASPNG</name>
<dbReference type="VEuPathDB" id="FungiDB:An09g01590"/>
<dbReference type="RefSeq" id="XP_059605830.1">
    <property type="nucleotide sequence ID" value="XM_059749606.1"/>
</dbReference>
<gene>
    <name evidence="1" type="ORF">An09g01590</name>
</gene>
<reference evidence="1" key="1">
    <citation type="submission" date="2025-02" db="EMBL/GenBank/DDBJ databases">
        <authorList>
            <consortium name="NCBI Genome Project"/>
        </authorList>
    </citation>
    <scope>NUCLEOTIDE SEQUENCE</scope>
</reference>
<dbReference type="AlphaFoldDB" id="A0AAJ8BXQ0"/>
<dbReference type="KEGG" id="ang:An09g01590"/>
<evidence type="ECO:0000313" key="1">
    <source>
        <dbReference type="RefSeq" id="XP_059605830.1"/>
    </source>
</evidence>
<protein>
    <submittedName>
        <fullName evidence="1">Uncharacterized protein</fullName>
    </submittedName>
</protein>
<dbReference type="GeneID" id="84591954"/>
<reference evidence="1" key="2">
    <citation type="submission" date="2025-08" db="UniProtKB">
        <authorList>
            <consortium name="RefSeq"/>
        </authorList>
    </citation>
    <scope>IDENTIFICATION</scope>
</reference>
<proteinExistence type="predicted"/>